<evidence type="ECO:0000256" key="7">
    <source>
        <dbReference type="PIRSR" id="PIRSR618044-1"/>
    </source>
</evidence>
<evidence type="ECO:0000256" key="1">
    <source>
        <dbReference type="ARBA" id="ARBA00007164"/>
    </source>
</evidence>
<evidence type="ECO:0000256" key="8">
    <source>
        <dbReference type="PIRSR" id="PIRSR618044-2"/>
    </source>
</evidence>
<name>A0A918XRQ3_9PROT</name>
<evidence type="ECO:0000259" key="11">
    <source>
        <dbReference type="Pfam" id="PF00768"/>
    </source>
</evidence>
<proteinExistence type="inferred from homology"/>
<dbReference type="AlphaFoldDB" id="A0A918XRQ3"/>
<evidence type="ECO:0000313" key="13">
    <source>
        <dbReference type="Proteomes" id="UP000630353"/>
    </source>
</evidence>
<keyword evidence="4" id="KW-0133">Cell shape</keyword>
<evidence type="ECO:0000256" key="4">
    <source>
        <dbReference type="ARBA" id="ARBA00022960"/>
    </source>
</evidence>
<keyword evidence="5" id="KW-0573">Peptidoglycan synthesis</keyword>
<feature type="domain" description="Peptidase S11 D-alanyl-D-alanine carboxypeptidase A N-terminal" evidence="11">
    <location>
        <begin position="24"/>
        <end position="250"/>
    </location>
</feature>
<evidence type="ECO:0000256" key="5">
    <source>
        <dbReference type="ARBA" id="ARBA00022984"/>
    </source>
</evidence>
<dbReference type="PANTHER" id="PTHR21581">
    <property type="entry name" value="D-ALANYL-D-ALANINE CARBOXYPEPTIDASE"/>
    <property type="match status" value="1"/>
</dbReference>
<dbReference type="InterPro" id="IPR018044">
    <property type="entry name" value="Peptidase_S11"/>
</dbReference>
<evidence type="ECO:0000313" key="12">
    <source>
        <dbReference type="EMBL" id="GHD50498.1"/>
    </source>
</evidence>
<gene>
    <name evidence="12" type="ORF">GCM10017083_23800</name>
</gene>
<evidence type="ECO:0000256" key="10">
    <source>
        <dbReference type="SAM" id="SignalP"/>
    </source>
</evidence>
<keyword evidence="13" id="KW-1185">Reference proteome</keyword>
<organism evidence="12 13">
    <name type="scientific">Thalassobaculum fulvum</name>
    <dbReference type="NCBI Taxonomy" id="1633335"/>
    <lineage>
        <taxon>Bacteria</taxon>
        <taxon>Pseudomonadati</taxon>
        <taxon>Pseudomonadota</taxon>
        <taxon>Alphaproteobacteria</taxon>
        <taxon>Rhodospirillales</taxon>
        <taxon>Thalassobaculaceae</taxon>
        <taxon>Thalassobaculum</taxon>
    </lineage>
</organism>
<dbReference type="InterPro" id="IPR001967">
    <property type="entry name" value="Peptidase_S11_N"/>
</dbReference>
<dbReference type="GO" id="GO:0008360">
    <property type="term" value="P:regulation of cell shape"/>
    <property type="evidence" value="ECO:0007669"/>
    <property type="project" value="UniProtKB-KW"/>
</dbReference>
<dbReference type="Pfam" id="PF00768">
    <property type="entry name" value="Peptidase_S11"/>
    <property type="match status" value="1"/>
</dbReference>
<sequence>MTRRSVRILATIALGLIWLATAVPAHAANKYAALILDADTGTVLFERHAKAQRHPASLTKIMTLYMLFDALKDGRVGLEDRLKVSTHAAAQPPSNLHLRAGDTIRVEDAILALVTKSANDVAVVVAEALGGTEYKFARQMTQRARQLGMRSTTFRNASGLHDGRQVTTAYDMAMLALAVRRDFPQEYGYFATRRFDWKGRAYNNHNKLLGHYRGTDGIKTGYIGASGFNLVASVERNGRRLIGVVFGGKTGSRRDRHMKRLLDSGFKKAADIRVAEIVVPPLPSPRPDREVRVADADTSARVSAEAASLLPPLPVPAPEFESGSRDEGVEWGIQVGAYATELRAQRSIALARGHLVELLTGADALVEPLDRRTGTIYRARLLGLSEQEARSACLSLKRRQLPCVPVPARADIELAAGPKG</sequence>
<dbReference type="RefSeq" id="WP_189989727.1">
    <property type="nucleotide sequence ID" value="NZ_BMZS01000005.1"/>
</dbReference>
<dbReference type="GO" id="GO:0009002">
    <property type="term" value="F:serine-type D-Ala-D-Ala carboxypeptidase activity"/>
    <property type="evidence" value="ECO:0007669"/>
    <property type="project" value="InterPro"/>
</dbReference>
<evidence type="ECO:0000256" key="6">
    <source>
        <dbReference type="ARBA" id="ARBA00023316"/>
    </source>
</evidence>
<accession>A0A918XRQ3</accession>
<evidence type="ECO:0000256" key="3">
    <source>
        <dbReference type="ARBA" id="ARBA00022801"/>
    </source>
</evidence>
<reference evidence="12" key="1">
    <citation type="journal article" date="2014" name="Int. J. Syst. Evol. Microbiol.">
        <title>Complete genome sequence of Corynebacterium casei LMG S-19264T (=DSM 44701T), isolated from a smear-ripened cheese.</title>
        <authorList>
            <consortium name="US DOE Joint Genome Institute (JGI-PGF)"/>
            <person name="Walter F."/>
            <person name="Albersmeier A."/>
            <person name="Kalinowski J."/>
            <person name="Ruckert C."/>
        </authorList>
    </citation>
    <scope>NUCLEOTIDE SEQUENCE</scope>
    <source>
        <strain evidence="12">KCTC 42651</strain>
    </source>
</reference>
<dbReference type="PANTHER" id="PTHR21581:SF6">
    <property type="entry name" value="TRAFFICKING PROTEIN PARTICLE COMPLEX SUBUNIT 12"/>
    <property type="match status" value="1"/>
</dbReference>
<comment type="caution">
    <text evidence="12">The sequence shown here is derived from an EMBL/GenBank/DDBJ whole genome shotgun (WGS) entry which is preliminary data.</text>
</comment>
<dbReference type="Proteomes" id="UP000630353">
    <property type="component" value="Unassembled WGS sequence"/>
</dbReference>
<feature type="active site" description="Acyl-ester intermediate" evidence="7">
    <location>
        <position position="57"/>
    </location>
</feature>
<reference evidence="12" key="2">
    <citation type="submission" date="2020-09" db="EMBL/GenBank/DDBJ databases">
        <authorList>
            <person name="Sun Q."/>
            <person name="Kim S."/>
        </authorList>
    </citation>
    <scope>NUCLEOTIDE SEQUENCE</scope>
    <source>
        <strain evidence="12">KCTC 42651</strain>
    </source>
</reference>
<feature type="signal peptide" evidence="10">
    <location>
        <begin position="1"/>
        <end position="27"/>
    </location>
</feature>
<dbReference type="GO" id="GO:0006508">
    <property type="term" value="P:proteolysis"/>
    <property type="evidence" value="ECO:0007669"/>
    <property type="project" value="InterPro"/>
</dbReference>
<dbReference type="InterPro" id="IPR012338">
    <property type="entry name" value="Beta-lactam/transpept-like"/>
</dbReference>
<protein>
    <submittedName>
        <fullName evidence="12">Peptidase M15</fullName>
    </submittedName>
</protein>
<keyword evidence="2 10" id="KW-0732">Signal</keyword>
<dbReference type="Gene3D" id="3.40.710.10">
    <property type="entry name" value="DD-peptidase/beta-lactamase superfamily"/>
    <property type="match status" value="1"/>
</dbReference>
<dbReference type="PRINTS" id="PR00725">
    <property type="entry name" value="DADACBPTASE1"/>
</dbReference>
<evidence type="ECO:0000256" key="9">
    <source>
        <dbReference type="RuleBase" id="RU004016"/>
    </source>
</evidence>
<dbReference type="GO" id="GO:0009252">
    <property type="term" value="P:peptidoglycan biosynthetic process"/>
    <property type="evidence" value="ECO:0007669"/>
    <property type="project" value="UniProtKB-KW"/>
</dbReference>
<dbReference type="EMBL" id="BMZS01000005">
    <property type="protein sequence ID" value="GHD50498.1"/>
    <property type="molecule type" value="Genomic_DNA"/>
</dbReference>
<dbReference type="GO" id="GO:0071555">
    <property type="term" value="P:cell wall organization"/>
    <property type="evidence" value="ECO:0007669"/>
    <property type="project" value="UniProtKB-KW"/>
</dbReference>
<evidence type="ECO:0000256" key="2">
    <source>
        <dbReference type="ARBA" id="ARBA00022729"/>
    </source>
</evidence>
<feature type="active site" description="Proton acceptor" evidence="7">
    <location>
        <position position="60"/>
    </location>
</feature>
<feature type="binding site" evidence="8">
    <location>
        <position position="219"/>
    </location>
    <ligand>
        <name>substrate</name>
    </ligand>
</feature>
<comment type="similarity">
    <text evidence="1 9">Belongs to the peptidase S11 family.</text>
</comment>
<dbReference type="SUPFAM" id="SSF56601">
    <property type="entry name" value="beta-lactamase/transpeptidase-like"/>
    <property type="match status" value="1"/>
</dbReference>
<feature type="chain" id="PRO_5037620233" evidence="10">
    <location>
        <begin position="28"/>
        <end position="420"/>
    </location>
</feature>
<feature type="active site" evidence="7">
    <location>
        <position position="117"/>
    </location>
</feature>
<keyword evidence="3" id="KW-0378">Hydrolase</keyword>
<keyword evidence="6" id="KW-0961">Cell wall biogenesis/degradation</keyword>